<proteinExistence type="predicted"/>
<feature type="region of interest" description="Disordered" evidence="1">
    <location>
        <begin position="90"/>
        <end position="110"/>
    </location>
</feature>
<evidence type="ECO:0000256" key="1">
    <source>
        <dbReference type="SAM" id="MobiDB-lite"/>
    </source>
</evidence>
<name>A0A146M877_LYGHE</name>
<sequence length="220" mass="23050">MIVSEDEKDASQGVYLVDNFLKNYCIDTKRAKVDTPSGVQDEEEVPGNLVNGLAIDTGVNDEIKETVNTVVDDGSDINSNIATDATIDDDTTSIKNENSSEITNTDGAAEQKYADTEATVTVETASTQTMEQSTTDINGASIPTQINQSTVLYTTAPSTSLNTPTTLQGSLDSGAEVVGLDGGAGVKDTTQSSSTTNAAGYKKKGYTNVETMNIPADRVG</sequence>
<reference evidence="2" key="1">
    <citation type="journal article" date="2016" name="Gigascience">
        <title>De novo construction of an expanded transcriptome assembly for the western tarnished plant bug, Lygus hesperus.</title>
        <authorList>
            <person name="Tassone E.E."/>
            <person name="Geib S.M."/>
            <person name="Hall B."/>
            <person name="Fabrick J.A."/>
            <person name="Brent C.S."/>
            <person name="Hull J.J."/>
        </authorList>
    </citation>
    <scope>NUCLEOTIDE SEQUENCE</scope>
</reference>
<dbReference type="AlphaFoldDB" id="A0A146M877"/>
<accession>A0A146M877</accession>
<feature type="compositionally biased region" description="Polar residues" evidence="1">
    <location>
        <begin position="93"/>
        <end position="106"/>
    </location>
</feature>
<evidence type="ECO:0000313" key="2">
    <source>
        <dbReference type="EMBL" id="JAQ15953.1"/>
    </source>
</evidence>
<gene>
    <name evidence="2" type="ORF">g.27305</name>
</gene>
<organism evidence="2">
    <name type="scientific">Lygus hesperus</name>
    <name type="common">Western plant bug</name>
    <dbReference type="NCBI Taxonomy" id="30085"/>
    <lineage>
        <taxon>Eukaryota</taxon>
        <taxon>Metazoa</taxon>
        <taxon>Ecdysozoa</taxon>
        <taxon>Arthropoda</taxon>
        <taxon>Hexapoda</taxon>
        <taxon>Insecta</taxon>
        <taxon>Pterygota</taxon>
        <taxon>Neoptera</taxon>
        <taxon>Paraneoptera</taxon>
        <taxon>Hemiptera</taxon>
        <taxon>Heteroptera</taxon>
        <taxon>Panheteroptera</taxon>
        <taxon>Cimicomorpha</taxon>
        <taxon>Miridae</taxon>
        <taxon>Mirini</taxon>
        <taxon>Lygus</taxon>
    </lineage>
</organism>
<protein>
    <submittedName>
        <fullName evidence="2">Uncharacterized protein</fullName>
    </submittedName>
</protein>
<dbReference type="EMBL" id="GDHC01002676">
    <property type="protein sequence ID" value="JAQ15953.1"/>
    <property type="molecule type" value="Transcribed_RNA"/>
</dbReference>